<evidence type="ECO:0000313" key="4">
    <source>
        <dbReference type="Proteomes" id="UP001054846"/>
    </source>
</evidence>
<dbReference type="EMBL" id="CP063845">
    <property type="protein sequence ID" value="UFP95105.1"/>
    <property type="molecule type" value="Genomic_DNA"/>
</dbReference>
<dbReference type="Pfam" id="PF13628">
    <property type="entry name" value="DUF4142"/>
    <property type="match status" value="1"/>
</dbReference>
<evidence type="ECO:0000256" key="1">
    <source>
        <dbReference type="SAM" id="SignalP"/>
    </source>
</evidence>
<evidence type="ECO:0000313" key="3">
    <source>
        <dbReference type="EMBL" id="UFP95105.1"/>
    </source>
</evidence>
<evidence type="ECO:0000259" key="2">
    <source>
        <dbReference type="Pfam" id="PF13628"/>
    </source>
</evidence>
<dbReference type="PANTHER" id="PTHR38593:SF1">
    <property type="entry name" value="BLR2558 PROTEIN"/>
    <property type="match status" value="1"/>
</dbReference>
<feature type="signal peptide" evidence="1">
    <location>
        <begin position="1"/>
        <end position="26"/>
    </location>
</feature>
<sequence length="196" mass="21730">MQPFLTRIALTTALVAAIAPVWPVGAQVEQTTIQRTETTTINPADSQVDARLLASMAEFGVRELALAEVALRRSKNPTVRQYASEVIAGHERNDKELQLLAAEKNLTVPSTRKDLSTRSQSKLRSLLDRMSVWSGERFDREYLKLAYSNQTEGLREYRAASAQAADADVRAYAERNLETLENQQAIAGALARRLAS</sequence>
<protein>
    <submittedName>
        <fullName evidence="3">DUF4142 domain-containing protein</fullName>
    </submittedName>
</protein>
<dbReference type="Proteomes" id="UP001054846">
    <property type="component" value="Chromosome"/>
</dbReference>
<keyword evidence="1" id="KW-0732">Signal</keyword>
<name>A0ABY3PN34_9CYAN</name>
<feature type="domain" description="DUF4142" evidence="2">
    <location>
        <begin position="49"/>
        <end position="190"/>
    </location>
</feature>
<dbReference type="PANTHER" id="PTHR38593">
    <property type="entry name" value="BLR2558 PROTEIN"/>
    <property type="match status" value="1"/>
</dbReference>
<dbReference type="RefSeq" id="WP_230842277.1">
    <property type="nucleotide sequence ID" value="NZ_CP063845.1"/>
</dbReference>
<keyword evidence="4" id="KW-1185">Reference proteome</keyword>
<gene>
    <name evidence="3" type="ORF">ISF26_02305</name>
</gene>
<feature type="chain" id="PRO_5047154024" evidence="1">
    <location>
        <begin position="27"/>
        <end position="196"/>
    </location>
</feature>
<dbReference type="InterPro" id="IPR012347">
    <property type="entry name" value="Ferritin-like"/>
</dbReference>
<dbReference type="Gene3D" id="1.20.1260.10">
    <property type="match status" value="1"/>
</dbReference>
<proteinExistence type="predicted"/>
<dbReference type="InterPro" id="IPR025419">
    <property type="entry name" value="DUF4142"/>
</dbReference>
<reference evidence="3 4" key="1">
    <citation type="journal article" date="2021" name="Genome Biol. Evol.">
        <title>Complete Genome Sequencing of a Novel Gloeobacter Species from a Waterfall Cave in Mexico.</title>
        <authorList>
            <person name="Saw J.H."/>
            <person name="Cardona T."/>
            <person name="Montejano G."/>
        </authorList>
    </citation>
    <scope>NUCLEOTIDE SEQUENCE [LARGE SCALE GENOMIC DNA]</scope>
    <source>
        <strain evidence="3">MG652769</strain>
    </source>
</reference>
<accession>A0ABY3PN34</accession>
<organism evidence="3 4">
    <name type="scientific">Gloeobacter morelensis MG652769</name>
    <dbReference type="NCBI Taxonomy" id="2781736"/>
    <lineage>
        <taxon>Bacteria</taxon>
        <taxon>Bacillati</taxon>
        <taxon>Cyanobacteriota</taxon>
        <taxon>Cyanophyceae</taxon>
        <taxon>Gloeobacterales</taxon>
        <taxon>Gloeobacteraceae</taxon>
        <taxon>Gloeobacter</taxon>
        <taxon>Gloeobacter morelensis</taxon>
    </lineage>
</organism>